<proteinExistence type="inferred from homology"/>
<evidence type="ECO:0000313" key="6">
    <source>
        <dbReference type="Proteomes" id="UP000327013"/>
    </source>
</evidence>
<keyword evidence="3" id="KW-0560">Oxidoreductase</keyword>
<sequence>MTAPAPLLKSSTTTVQANFTSQSRNDQPQPTAQDGRRPIRPRQRHPRPLRQGHPCNWRNTNPVSLPPTGNSGLGEAIIKAYAPHNPATIYLAARRDPATLAPLLERLQALAPRTTITLLQLDLASLASVAAAAARVAADAPRLDILHLNGGISALPRATTTDGYELQFGTNFVGHALLAKLLAPKLLETAALPGADVRVVAVSSVAHRVFAPRAGVEFDSLATDGSALGAMALYGQSMVAKTLYMHELARRYPQVSWTSAHPGRFACCVVAR</sequence>
<name>A0A5N6KPS8_9ROSI</name>
<reference evidence="5 6" key="1">
    <citation type="submission" date="2019-06" db="EMBL/GenBank/DDBJ databases">
        <title>A chromosomal-level reference genome of Carpinus fangiana (Coryloideae, Betulaceae).</title>
        <authorList>
            <person name="Yang X."/>
            <person name="Wang Z."/>
            <person name="Zhang L."/>
            <person name="Hao G."/>
            <person name="Liu J."/>
            <person name="Yang Y."/>
        </authorList>
    </citation>
    <scope>NUCLEOTIDE SEQUENCE [LARGE SCALE GENOMIC DNA]</scope>
    <source>
        <strain evidence="5">Cfa_2016G</strain>
        <tissue evidence="5">Leaf</tissue>
    </source>
</reference>
<feature type="region of interest" description="Disordered" evidence="4">
    <location>
        <begin position="1"/>
        <end position="68"/>
    </location>
</feature>
<evidence type="ECO:0000256" key="2">
    <source>
        <dbReference type="ARBA" id="ARBA00022857"/>
    </source>
</evidence>
<dbReference type="PANTHER" id="PTHR24320">
    <property type="entry name" value="RETINOL DEHYDROGENASE"/>
    <property type="match status" value="1"/>
</dbReference>
<keyword evidence="6" id="KW-1185">Reference proteome</keyword>
<feature type="compositionally biased region" description="Polar residues" evidence="4">
    <location>
        <begin position="9"/>
        <end position="32"/>
    </location>
</feature>
<dbReference type="EMBL" id="VIBQ01000009">
    <property type="protein sequence ID" value="KAB8337312.1"/>
    <property type="molecule type" value="Genomic_DNA"/>
</dbReference>
<dbReference type="Gene3D" id="3.40.50.720">
    <property type="entry name" value="NAD(P)-binding Rossmann-like Domain"/>
    <property type="match status" value="1"/>
</dbReference>
<evidence type="ECO:0000256" key="1">
    <source>
        <dbReference type="ARBA" id="ARBA00006484"/>
    </source>
</evidence>
<dbReference type="Proteomes" id="UP000327013">
    <property type="component" value="Unassembled WGS sequence"/>
</dbReference>
<dbReference type="SUPFAM" id="SSF51735">
    <property type="entry name" value="NAD(P)-binding Rossmann-fold domains"/>
    <property type="match status" value="1"/>
</dbReference>
<feature type="compositionally biased region" description="Polar residues" evidence="4">
    <location>
        <begin position="57"/>
        <end position="68"/>
    </location>
</feature>
<evidence type="ECO:0008006" key="7">
    <source>
        <dbReference type="Google" id="ProtNLM"/>
    </source>
</evidence>
<evidence type="ECO:0000313" key="5">
    <source>
        <dbReference type="EMBL" id="KAB8337312.1"/>
    </source>
</evidence>
<evidence type="ECO:0000256" key="4">
    <source>
        <dbReference type="SAM" id="MobiDB-lite"/>
    </source>
</evidence>
<dbReference type="GO" id="GO:0016491">
    <property type="term" value="F:oxidoreductase activity"/>
    <property type="evidence" value="ECO:0007669"/>
    <property type="project" value="UniProtKB-KW"/>
</dbReference>
<dbReference type="InterPro" id="IPR036291">
    <property type="entry name" value="NAD(P)-bd_dom_sf"/>
</dbReference>
<protein>
    <recommendedName>
        <fullName evidence="7">Ketoreductase (KR) domain-containing protein</fullName>
    </recommendedName>
</protein>
<evidence type="ECO:0000256" key="3">
    <source>
        <dbReference type="ARBA" id="ARBA00023002"/>
    </source>
</evidence>
<gene>
    <name evidence="5" type="ORF">FH972_021613</name>
</gene>
<dbReference type="InterPro" id="IPR002347">
    <property type="entry name" value="SDR_fam"/>
</dbReference>
<dbReference type="AlphaFoldDB" id="A0A5N6KPS8"/>
<dbReference type="Pfam" id="PF00106">
    <property type="entry name" value="adh_short"/>
    <property type="match status" value="1"/>
</dbReference>
<organism evidence="5 6">
    <name type="scientific">Carpinus fangiana</name>
    <dbReference type="NCBI Taxonomy" id="176857"/>
    <lineage>
        <taxon>Eukaryota</taxon>
        <taxon>Viridiplantae</taxon>
        <taxon>Streptophyta</taxon>
        <taxon>Embryophyta</taxon>
        <taxon>Tracheophyta</taxon>
        <taxon>Spermatophyta</taxon>
        <taxon>Magnoliopsida</taxon>
        <taxon>eudicotyledons</taxon>
        <taxon>Gunneridae</taxon>
        <taxon>Pentapetalae</taxon>
        <taxon>rosids</taxon>
        <taxon>fabids</taxon>
        <taxon>Fagales</taxon>
        <taxon>Betulaceae</taxon>
        <taxon>Carpinus</taxon>
    </lineage>
</organism>
<comment type="similarity">
    <text evidence="1">Belongs to the short-chain dehydrogenases/reductases (SDR) family.</text>
</comment>
<comment type="caution">
    <text evidence="5">The sequence shown here is derived from an EMBL/GenBank/DDBJ whole genome shotgun (WGS) entry which is preliminary data.</text>
</comment>
<feature type="compositionally biased region" description="Basic residues" evidence="4">
    <location>
        <begin position="38"/>
        <end position="50"/>
    </location>
</feature>
<dbReference type="OrthoDB" id="191139at2759"/>
<accession>A0A5N6KPS8</accession>
<keyword evidence="2" id="KW-0521">NADP</keyword>
<dbReference type="PANTHER" id="PTHR24320:SF282">
    <property type="entry name" value="WW DOMAIN-CONTAINING OXIDOREDUCTASE"/>
    <property type="match status" value="1"/>
</dbReference>